<dbReference type="EMBL" id="JBFOLK010000003">
    <property type="protein sequence ID" value="KAL2526075.1"/>
    <property type="molecule type" value="Genomic_DNA"/>
</dbReference>
<name>A0ABD1UM58_9LAMI</name>
<organism evidence="1 2">
    <name type="scientific">Abeliophyllum distichum</name>
    <dbReference type="NCBI Taxonomy" id="126358"/>
    <lineage>
        <taxon>Eukaryota</taxon>
        <taxon>Viridiplantae</taxon>
        <taxon>Streptophyta</taxon>
        <taxon>Embryophyta</taxon>
        <taxon>Tracheophyta</taxon>
        <taxon>Spermatophyta</taxon>
        <taxon>Magnoliopsida</taxon>
        <taxon>eudicotyledons</taxon>
        <taxon>Gunneridae</taxon>
        <taxon>Pentapetalae</taxon>
        <taxon>asterids</taxon>
        <taxon>lamiids</taxon>
        <taxon>Lamiales</taxon>
        <taxon>Oleaceae</taxon>
        <taxon>Forsythieae</taxon>
        <taxon>Abeliophyllum</taxon>
    </lineage>
</organism>
<accession>A0ABD1UM58</accession>
<evidence type="ECO:0000313" key="1">
    <source>
        <dbReference type="EMBL" id="KAL2526075.1"/>
    </source>
</evidence>
<proteinExistence type="predicted"/>
<comment type="caution">
    <text evidence="1">The sequence shown here is derived from an EMBL/GenBank/DDBJ whole genome shotgun (WGS) entry which is preliminary data.</text>
</comment>
<keyword evidence="2" id="KW-1185">Reference proteome</keyword>
<dbReference type="AlphaFoldDB" id="A0ABD1UM58"/>
<reference evidence="2" key="1">
    <citation type="submission" date="2024-07" db="EMBL/GenBank/DDBJ databases">
        <title>Two chromosome-level genome assemblies of Korean endemic species Abeliophyllum distichum and Forsythia ovata (Oleaceae).</title>
        <authorList>
            <person name="Jang H."/>
        </authorList>
    </citation>
    <scope>NUCLEOTIDE SEQUENCE [LARGE SCALE GENOMIC DNA]</scope>
</reference>
<sequence length="113" mass="12794">MLELVSDEAHIGKGELPVPDDTLALHDPMAELVSDEAHIGKGELPVLEDKLPLRKSSRVICSLWRYDLLITSIILLIKEDEHTTFAELKSSIVLNRWQEAMESEINSIYKNKV</sequence>
<protein>
    <submittedName>
        <fullName evidence="1">Uncharacterized protein</fullName>
    </submittedName>
</protein>
<evidence type="ECO:0000313" key="2">
    <source>
        <dbReference type="Proteomes" id="UP001604336"/>
    </source>
</evidence>
<gene>
    <name evidence="1" type="ORF">Adt_11129</name>
</gene>
<dbReference type="Proteomes" id="UP001604336">
    <property type="component" value="Unassembled WGS sequence"/>
</dbReference>